<reference evidence="1 2" key="1">
    <citation type="journal article" date="2023" name="Nucleic Acids Res.">
        <title>The hologenome of Daphnia magna reveals possible DNA methylation and microbiome-mediated evolution of the host genome.</title>
        <authorList>
            <person name="Chaturvedi A."/>
            <person name="Li X."/>
            <person name="Dhandapani V."/>
            <person name="Marshall H."/>
            <person name="Kissane S."/>
            <person name="Cuenca-Cambronero M."/>
            <person name="Asole G."/>
            <person name="Calvet F."/>
            <person name="Ruiz-Romero M."/>
            <person name="Marangio P."/>
            <person name="Guigo R."/>
            <person name="Rago D."/>
            <person name="Mirbahai L."/>
            <person name="Eastwood N."/>
            <person name="Colbourne J.K."/>
            <person name="Zhou J."/>
            <person name="Mallon E."/>
            <person name="Orsini L."/>
        </authorList>
    </citation>
    <scope>NUCLEOTIDE SEQUENCE [LARGE SCALE GENOMIC DNA]</scope>
    <source>
        <strain evidence="1">LRV0_1</strain>
    </source>
</reference>
<accession>A0ABR0B0F8</accession>
<evidence type="ECO:0000313" key="2">
    <source>
        <dbReference type="Proteomes" id="UP001234178"/>
    </source>
</evidence>
<protein>
    <submittedName>
        <fullName evidence="1">Uncharacterized protein</fullName>
    </submittedName>
</protein>
<keyword evidence="2" id="KW-1185">Reference proteome</keyword>
<organism evidence="1 2">
    <name type="scientific">Daphnia magna</name>
    <dbReference type="NCBI Taxonomy" id="35525"/>
    <lineage>
        <taxon>Eukaryota</taxon>
        <taxon>Metazoa</taxon>
        <taxon>Ecdysozoa</taxon>
        <taxon>Arthropoda</taxon>
        <taxon>Crustacea</taxon>
        <taxon>Branchiopoda</taxon>
        <taxon>Diplostraca</taxon>
        <taxon>Cladocera</taxon>
        <taxon>Anomopoda</taxon>
        <taxon>Daphniidae</taxon>
        <taxon>Daphnia</taxon>
    </lineage>
</organism>
<name>A0ABR0B0F8_9CRUS</name>
<evidence type="ECO:0000313" key="1">
    <source>
        <dbReference type="EMBL" id="KAK4030867.1"/>
    </source>
</evidence>
<dbReference type="Proteomes" id="UP001234178">
    <property type="component" value="Unassembled WGS sequence"/>
</dbReference>
<comment type="caution">
    <text evidence="1">The sequence shown here is derived from an EMBL/GenBank/DDBJ whole genome shotgun (WGS) entry which is preliminary data.</text>
</comment>
<gene>
    <name evidence="1" type="ORF">OUZ56_024254</name>
</gene>
<sequence>MGKNWTNSNVCVQQRFDEDPEMNNSNKRRLLPHIQQAATFTPNMNAANDRILLLPIRRLLPSPKHETALSPRARPVNVDCLDNSGMDNQDQPIYNPVVLLSTIPPSEMEAKTIPPSEMEATTIPPSELTAKQGRPRARQIRHSITRRCNSRNDWVDLSSWQSDEVGGRAEEKTLSFMNSDKQKKLRHANLLQLLRRERALLNIISKPKIS</sequence>
<proteinExistence type="predicted"/>
<dbReference type="EMBL" id="JAOYFB010000039">
    <property type="protein sequence ID" value="KAK4030867.1"/>
    <property type="molecule type" value="Genomic_DNA"/>
</dbReference>